<evidence type="ECO:0000313" key="1">
    <source>
        <dbReference type="EMBL" id="MBW84416.1"/>
    </source>
</evidence>
<accession>A0A2P2IT95</accession>
<sequence>MPLWEFSVLVRD</sequence>
<proteinExistence type="predicted"/>
<reference evidence="1" key="1">
    <citation type="submission" date="2018-02" db="EMBL/GenBank/DDBJ databases">
        <title>Rhizophora mucronata_Transcriptome.</title>
        <authorList>
            <person name="Meera S.P."/>
            <person name="Sreeshan A."/>
            <person name="Augustine A."/>
        </authorList>
    </citation>
    <scope>NUCLEOTIDE SEQUENCE</scope>
    <source>
        <tissue evidence="1">Leaf</tissue>
    </source>
</reference>
<protein>
    <submittedName>
        <fullName evidence="1">Uncharacterized protein</fullName>
    </submittedName>
</protein>
<organism evidence="1">
    <name type="scientific">Rhizophora mucronata</name>
    <name type="common">Asiatic mangrove</name>
    <dbReference type="NCBI Taxonomy" id="61149"/>
    <lineage>
        <taxon>Eukaryota</taxon>
        <taxon>Viridiplantae</taxon>
        <taxon>Streptophyta</taxon>
        <taxon>Embryophyta</taxon>
        <taxon>Tracheophyta</taxon>
        <taxon>Spermatophyta</taxon>
        <taxon>Magnoliopsida</taxon>
        <taxon>eudicotyledons</taxon>
        <taxon>Gunneridae</taxon>
        <taxon>Pentapetalae</taxon>
        <taxon>rosids</taxon>
        <taxon>fabids</taxon>
        <taxon>Malpighiales</taxon>
        <taxon>Rhizophoraceae</taxon>
        <taxon>Rhizophora</taxon>
    </lineage>
</organism>
<dbReference type="EMBL" id="GGEC01003933">
    <property type="protein sequence ID" value="MBW84416.1"/>
    <property type="molecule type" value="Transcribed_RNA"/>
</dbReference>
<name>A0A2P2IT95_RHIMU</name>